<dbReference type="Proteomes" id="UP000799754">
    <property type="component" value="Unassembled WGS sequence"/>
</dbReference>
<gene>
    <name evidence="1" type="ORF">BU25DRAFT_417425</name>
</gene>
<organism evidence="1 2">
    <name type="scientific">Macroventuria anomochaeta</name>
    <dbReference type="NCBI Taxonomy" id="301207"/>
    <lineage>
        <taxon>Eukaryota</taxon>
        <taxon>Fungi</taxon>
        <taxon>Dikarya</taxon>
        <taxon>Ascomycota</taxon>
        <taxon>Pezizomycotina</taxon>
        <taxon>Dothideomycetes</taxon>
        <taxon>Pleosporomycetidae</taxon>
        <taxon>Pleosporales</taxon>
        <taxon>Pleosporineae</taxon>
        <taxon>Didymellaceae</taxon>
        <taxon>Macroventuria</taxon>
    </lineage>
</organism>
<name>A0ACB6SFA3_9PLEO</name>
<evidence type="ECO:0000313" key="1">
    <source>
        <dbReference type="EMBL" id="KAF2632846.1"/>
    </source>
</evidence>
<keyword evidence="2" id="KW-1185">Reference proteome</keyword>
<accession>A0ACB6SFA3</accession>
<proteinExistence type="predicted"/>
<comment type="caution">
    <text evidence="1">The sequence shown here is derived from an EMBL/GenBank/DDBJ whole genome shotgun (WGS) entry which is preliminary data.</text>
</comment>
<reference evidence="1" key="1">
    <citation type="journal article" date="2020" name="Stud. Mycol.">
        <title>101 Dothideomycetes genomes: a test case for predicting lifestyles and emergence of pathogens.</title>
        <authorList>
            <person name="Haridas S."/>
            <person name="Albert R."/>
            <person name="Binder M."/>
            <person name="Bloem J."/>
            <person name="Labutti K."/>
            <person name="Salamov A."/>
            <person name="Andreopoulos B."/>
            <person name="Baker S."/>
            <person name="Barry K."/>
            <person name="Bills G."/>
            <person name="Bluhm B."/>
            <person name="Cannon C."/>
            <person name="Castanera R."/>
            <person name="Culley D."/>
            <person name="Daum C."/>
            <person name="Ezra D."/>
            <person name="Gonzalez J."/>
            <person name="Henrissat B."/>
            <person name="Kuo A."/>
            <person name="Liang C."/>
            <person name="Lipzen A."/>
            <person name="Lutzoni F."/>
            <person name="Magnuson J."/>
            <person name="Mondo S."/>
            <person name="Nolan M."/>
            <person name="Ohm R."/>
            <person name="Pangilinan J."/>
            <person name="Park H.-J."/>
            <person name="Ramirez L."/>
            <person name="Alfaro M."/>
            <person name="Sun H."/>
            <person name="Tritt A."/>
            <person name="Yoshinaga Y."/>
            <person name="Zwiers L.-H."/>
            <person name="Turgeon B."/>
            <person name="Goodwin S."/>
            <person name="Spatafora J."/>
            <person name="Crous P."/>
            <person name="Grigoriev I."/>
        </authorList>
    </citation>
    <scope>NUCLEOTIDE SEQUENCE</scope>
    <source>
        <strain evidence="1">CBS 525.71</strain>
    </source>
</reference>
<dbReference type="EMBL" id="MU006702">
    <property type="protein sequence ID" value="KAF2632846.1"/>
    <property type="molecule type" value="Genomic_DNA"/>
</dbReference>
<sequence>MQSLPVMVVGTCICGFSNGIGVTTTLIGLGKSRYCQPQYHERTCCSRKRLARRPSRRNRHAATSSARPAPFLACQCVQQLSARPCAQASRLHSAAIKTQTRSPNAYERVSHTIEAWSPICKKLCASAVVRLPRAALCTQLQHVCTNQACWGFIAQHFQDVAAQYELSSPSSTTLSPSSSPDTSPTASHSTWNSPGSLEVEGEDCSCGFGFCKGVWHGDQAWKTCSLMPTCGNTSPTSTGWRCKKPRLSLPWSTCT</sequence>
<protein>
    <submittedName>
        <fullName evidence="1">Uncharacterized protein</fullName>
    </submittedName>
</protein>
<evidence type="ECO:0000313" key="2">
    <source>
        <dbReference type="Proteomes" id="UP000799754"/>
    </source>
</evidence>